<evidence type="ECO:0000313" key="2">
    <source>
        <dbReference type="EMBL" id="KAG9329576.1"/>
    </source>
</evidence>
<comment type="caution">
    <text evidence="2">The sequence shown here is derived from an EMBL/GenBank/DDBJ whole genome shotgun (WGS) entry which is preliminary data.</text>
</comment>
<dbReference type="EMBL" id="JAFBMS010001080">
    <property type="protein sequence ID" value="KAG9329576.1"/>
    <property type="molecule type" value="Genomic_DNA"/>
</dbReference>
<dbReference type="AlphaFoldDB" id="A0A8T2MPQ9"/>
<sequence>MPTCQKSTYRGTLSMWVAGLPVEVRSGAGAAGRLTASPGGTGGPSTQRMGHFNGPFFGSHVF</sequence>
<feature type="region of interest" description="Disordered" evidence="1">
    <location>
        <begin position="31"/>
        <end position="50"/>
    </location>
</feature>
<evidence type="ECO:0000256" key="1">
    <source>
        <dbReference type="SAM" id="MobiDB-lite"/>
    </source>
</evidence>
<name>A0A8T2MPQ9_9TELE</name>
<reference evidence="2" key="1">
    <citation type="thesis" date="2021" institute="BYU ScholarsArchive" country="Provo, UT, USA">
        <title>Applications of and Algorithms for Genome Assembly and Genomic Analyses with an Emphasis on Marine Teleosts.</title>
        <authorList>
            <person name="Pickett B.D."/>
        </authorList>
    </citation>
    <scope>NUCLEOTIDE SEQUENCE</scope>
    <source>
        <strain evidence="2">HI-2016</strain>
    </source>
</reference>
<evidence type="ECO:0000313" key="3">
    <source>
        <dbReference type="Proteomes" id="UP000824540"/>
    </source>
</evidence>
<proteinExistence type="predicted"/>
<dbReference type="Proteomes" id="UP000824540">
    <property type="component" value="Unassembled WGS sequence"/>
</dbReference>
<organism evidence="2 3">
    <name type="scientific">Albula glossodonta</name>
    <name type="common">roundjaw bonefish</name>
    <dbReference type="NCBI Taxonomy" id="121402"/>
    <lineage>
        <taxon>Eukaryota</taxon>
        <taxon>Metazoa</taxon>
        <taxon>Chordata</taxon>
        <taxon>Craniata</taxon>
        <taxon>Vertebrata</taxon>
        <taxon>Euteleostomi</taxon>
        <taxon>Actinopterygii</taxon>
        <taxon>Neopterygii</taxon>
        <taxon>Teleostei</taxon>
        <taxon>Albuliformes</taxon>
        <taxon>Albulidae</taxon>
        <taxon>Albula</taxon>
    </lineage>
</organism>
<protein>
    <submittedName>
        <fullName evidence="2">Uncharacterized protein</fullName>
    </submittedName>
</protein>
<gene>
    <name evidence="2" type="ORF">JZ751_003618</name>
</gene>
<accession>A0A8T2MPQ9</accession>
<keyword evidence="3" id="KW-1185">Reference proteome</keyword>